<reference evidence="8" key="2">
    <citation type="journal article" date="2021" name="PeerJ">
        <title>Extensive microbial diversity within the chicken gut microbiome revealed by metagenomics and culture.</title>
        <authorList>
            <person name="Gilroy R."/>
            <person name="Ravi A."/>
            <person name="Getino M."/>
            <person name="Pursley I."/>
            <person name="Horton D.L."/>
            <person name="Alikhan N.F."/>
            <person name="Baker D."/>
            <person name="Gharbi K."/>
            <person name="Hall N."/>
            <person name="Watson M."/>
            <person name="Adriaenssens E.M."/>
            <person name="Foster-Nyarko E."/>
            <person name="Jarju S."/>
            <person name="Secka A."/>
            <person name="Antonio M."/>
            <person name="Oren A."/>
            <person name="Chaudhuri R.R."/>
            <person name="La Ragione R."/>
            <person name="Hildebrand F."/>
            <person name="Pallen M.J."/>
        </authorList>
    </citation>
    <scope>NUCLEOTIDE SEQUENCE</scope>
    <source>
        <strain evidence="8">4920</strain>
    </source>
</reference>
<dbReference type="InterPro" id="IPR001920">
    <property type="entry name" value="Asp/Glu_race"/>
</dbReference>
<keyword evidence="6 7" id="KW-0961">Cell wall biogenesis/degradation</keyword>
<comment type="similarity">
    <text evidence="7">Belongs to the aspartate/glutamate racemases family.</text>
</comment>
<comment type="function">
    <text evidence="7">Provides the (R)-glutamate required for cell wall biosynthesis.</text>
</comment>
<sequence>MDNRAIGVFDSGLGGLTAVKQLMDLLPEEDIIYFGDTGRVPYGTRSKDTIIKYTIQDINFLKTFQIKMIVVACGTASTVALPVLQDRVDLPMVGVLSEAVTSAVRQTKNNKIGVVATPATIKSGAFERAIHAAAPQAQTYGKACPLFVPLVENGHFDTQVAELVAREYLEPLKEADIDTLIMGCTHYPLLNRVVGRIMGPQVTLVNVGEETAKYVKRYLTEQDMRAEPGKKGHYSYFVSDSVENFSHLGSMFLQREIGEMVNLVDIEKYECDSPRPLER</sequence>
<dbReference type="GO" id="GO:0071555">
    <property type="term" value="P:cell wall organization"/>
    <property type="evidence" value="ECO:0007669"/>
    <property type="project" value="UniProtKB-KW"/>
</dbReference>
<dbReference type="Pfam" id="PF01177">
    <property type="entry name" value="Asp_Glu_race"/>
    <property type="match status" value="1"/>
</dbReference>
<dbReference type="SUPFAM" id="SSF53681">
    <property type="entry name" value="Aspartate/glutamate racemase"/>
    <property type="match status" value="2"/>
</dbReference>
<dbReference type="Proteomes" id="UP000886743">
    <property type="component" value="Unassembled WGS sequence"/>
</dbReference>
<dbReference type="HAMAP" id="MF_00258">
    <property type="entry name" value="Glu_racemase"/>
    <property type="match status" value="1"/>
</dbReference>
<organism evidence="8 9">
    <name type="scientific">Candidatus Aphodoplasma excrementigallinarum</name>
    <dbReference type="NCBI Taxonomy" id="2840673"/>
    <lineage>
        <taxon>Bacteria</taxon>
        <taxon>Bacillati</taxon>
        <taxon>Bacillota</taxon>
        <taxon>Clostridia</taxon>
        <taxon>Eubacteriales</taxon>
        <taxon>Candidatus Aphodoplasma</taxon>
    </lineage>
</organism>
<evidence type="ECO:0000256" key="7">
    <source>
        <dbReference type="HAMAP-Rule" id="MF_00258"/>
    </source>
</evidence>
<dbReference type="PANTHER" id="PTHR21198">
    <property type="entry name" value="GLUTAMATE RACEMASE"/>
    <property type="match status" value="1"/>
</dbReference>
<gene>
    <name evidence="7" type="primary">murI</name>
    <name evidence="8" type="ORF">IAC74_06065</name>
</gene>
<dbReference type="AlphaFoldDB" id="A0A9D1NHA3"/>
<comment type="catalytic activity">
    <reaction evidence="1 7">
        <text>L-glutamate = D-glutamate</text>
        <dbReference type="Rhea" id="RHEA:12813"/>
        <dbReference type="ChEBI" id="CHEBI:29985"/>
        <dbReference type="ChEBI" id="CHEBI:29986"/>
        <dbReference type="EC" id="5.1.1.3"/>
    </reaction>
</comment>
<evidence type="ECO:0000256" key="2">
    <source>
        <dbReference type="ARBA" id="ARBA00013090"/>
    </source>
</evidence>
<evidence type="ECO:0000256" key="5">
    <source>
        <dbReference type="ARBA" id="ARBA00023235"/>
    </source>
</evidence>
<keyword evidence="5 7" id="KW-0413">Isomerase</keyword>
<dbReference type="GO" id="GO:0009252">
    <property type="term" value="P:peptidoglycan biosynthetic process"/>
    <property type="evidence" value="ECO:0007669"/>
    <property type="project" value="UniProtKB-UniRule"/>
</dbReference>
<reference evidence="8" key="1">
    <citation type="submission" date="2020-10" db="EMBL/GenBank/DDBJ databases">
        <authorList>
            <person name="Gilroy R."/>
        </authorList>
    </citation>
    <scope>NUCLEOTIDE SEQUENCE</scope>
    <source>
        <strain evidence="8">4920</strain>
    </source>
</reference>
<proteinExistence type="inferred from homology"/>
<dbReference type="PROSITE" id="PS00924">
    <property type="entry name" value="ASP_GLU_RACEMASE_2"/>
    <property type="match status" value="1"/>
</dbReference>
<evidence type="ECO:0000313" key="8">
    <source>
        <dbReference type="EMBL" id="HIV03122.1"/>
    </source>
</evidence>
<evidence type="ECO:0000256" key="3">
    <source>
        <dbReference type="ARBA" id="ARBA00022960"/>
    </source>
</evidence>
<evidence type="ECO:0000256" key="1">
    <source>
        <dbReference type="ARBA" id="ARBA00001602"/>
    </source>
</evidence>
<feature type="binding site" evidence="7">
    <location>
        <begin position="10"/>
        <end position="11"/>
    </location>
    <ligand>
        <name>substrate</name>
    </ligand>
</feature>
<dbReference type="GO" id="GO:0008881">
    <property type="term" value="F:glutamate racemase activity"/>
    <property type="evidence" value="ECO:0007669"/>
    <property type="project" value="UniProtKB-UniRule"/>
</dbReference>
<evidence type="ECO:0000256" key="6">
    <source>
        <dbReference type="ARBA" id="ARBA00023316"/>
    </source>
</evidence>
<comment type="pathway">
    <text evidence="7">Cell wall biogenesis; peptidoglycan biosynthesis.</text>
</comment>
<comment type="caution">
    <text evidence="8">The sequence shown here is derived from an EMBL/GenBank/DDBJ whole genome shotgun (WGS) entry which is preliminary data.</text>
</comment>
<dbReference type="GO" id="GO:0008360">
    <property type="term" value="P:regulation of cell shape"/>
    <property type="evidence" value="ECO:0007669"/>
    <property type="project" value="UniProtKB-KW"/>
</dbReference>
<protein>
    <recommendedName>
        <fullName evidence="2 7">Glutamate racemase</fullName>
        <ecNumber evidence="2 7">5.1.1.3</ecNumber>
    </recommendedName>
</protein>
<keyword evidence="3 7" id="KW-0133">Cell shape</keyword>
<dbReference type="NCBIfam" id="TIGR00067">
    <property type="entry name" value="glut_race"/>
    <property type="match status" value="1"/>
</dbReference>
<feature type="binding site" evidence="7">
    <location>
        <begin position="42"/>
        <end position="43"/>
    </location>
    <ligand>
        <name>substrate</name>
    </ligand>
</feature>
<evidence type="ECO:0000256" key="4">
    <source>
        <dbReference type="ARBA" id="ARBA00022984"/>
    </source>
</evidence>
<dbReference type="EMBL" id="DVOF01000176">
    <property type="protein sequence ID" value="HIV03122.1"/>
    <property type="molecule type" value="Genomic_DNA"/>
</dbReference>
<feature type="active site" description="Proton donor/acceptor" evidence="7">
    <location>
        <position position="73"/>
    </location>
</feature>
<dbReference type="InterPro" id="IPR015942">
    <property type="entry name" value="Asp/Glu/hydantoin_racemase"/>
</dbReference>
<dbReference type="InterPro" id="IPR033134">
    <property type="entry name" value="Asp/Glu_racemase_AS_2"/>
</dbReference>
<evidence type="ECO:0000313" key="9">
    <source>
        <dbReference type="Proteomes" id="UP000886743"/>
    </source>
</evidence>
<feature type="active site" description="Proton donor/acceptor" evidence="7">
    <location>
        <position position="184"/>
    </location>
</feature>
<dbReference type="FunFam" id="3.40.50.1860:FF:000001">
    <property type="entry name" value="Glutamate racemase"/>
    <property type="match status" value="1"/>
</dbReference>
<feature type="binding site" evidence="7">
    <location>
        <begin position="185"/>
        <end position="186"/>
    </location>
    <ligand>
        <name>substrate</name>
    </ligand>
</feature>
<dbReference type="PANTHER" id="PTHR21198:SF2">
    <property type="entry name" value="GLUTAMATE RACEMASE"/>
    <property type="match status" value="1"/>
</dbReference>
<name>A0A9D1NHA3_9FIRM</name>
<keyword evidence="4 7" id="KW-0573">Peptidoglycan synthesis</keyword>
<dbReference type="Gene3D" id="3.40.50.1860">
    <property type="match status" value="2"/>
</dbReference>
<accession>A0A9D1NHA3</accession>
<dbReference type="EC" id="5.1.1.3" evidence="2 7"/>
<dbReference type="InterPro" id="IPR004391">
    <property type="entry name" value="Glu_race"/>
</dbReference>
<comment type="caution">
    <text evidence="7">Lacks conserved residue(s) required for the propagation of feature annotation.</text>
</comment>